<dbReference type="EMBL" id="JAFKCV010000002">
    <property type="protein sequence ID" value="MBN7824652.1"/>
    <property type="molecule type" value="Genomic_DNA"/>
</dbReference>
<dbReference type="AlphaFoldDB" id="A0A939DLU7"/>
<organism evidence="1 2">
    <name type="scientific">Bowmanella dokdonensis</name>
    <dbReference type="NCBI Taxonomy" id="751969"/>
    <lineage>
        <taxon>Bacteria</taxon>
        <taxon>Pseudomonadati</taxon>
        <taxon>Pseudomonadota</taxon>
        <taxon>Gammaproteobacteria</taxon>
        <taxon>Alteromonadales</taxon>
        <taxon>Alteromonadaceae</taxon>
        <taxon>Bowmanella</taxon>
    </lineage>
</organism>
<reference evidence="1" key="1">
    <citation type="submission" date="2021-03" db="EMBL/GenBank/DDBJ databases">
        <title>novel species isolated from a fishpond in China.</title>
        <authorList>
            <person name="Lu H."/>
            <person name="Cai Z."/>
        </authorList>
    </citation>
    <scope>NUCLEOTIDE SEQUENCE</scope>
    <source>
        <strain evidence="1">JCM 30855</strain>
    </source>
</reference>
<gene>
    <name evidence="1" type="ORF">J0A66_05365</name>
</gene>
<proteinExistence type="predicted"/>
<sequence>MRNFIYLAAFAFIFPFYSKSEPTGNLVQKFPKPLGISIWSNPSYIRYHHDSKPAELNRLFLVFGHKETDIVNRLGQPINRSKRKDEDRHKPGRKITYTQLFYPGLTIELSTNHDSRTHVRRLFITNCDIPSSFQVYLCSPVASFTEKIGEPSIDTDSELIYLITIGDMGSVPLRIMTADGIVTGIYTKNFID</sequence>
<accession>A0A939DLU7</accession>
<comment type="caution">
    <text evidence="1">The sequence shown here is derived from an EMBL/GenBank/DDBJ whole genome shotgun (WGS) entry which is preliminary data.</text>
</comment>
<dbReference type="RefSeq" id="WP_206572748.1">
    <property type="nucleotide sequence ID" value="NZ_JAFKCV010000002.1"/>
</dbReference>
<protein>
    <submittedName>
        <fullName evidence="1">Uncharacterized protein</fullName>
    </submittedName>
</protein>
<name>A0A939DLU7_9ALTE</name>
<evidence type="ECO:0000313" key="1">
    <source>
        <dbReference type="EMBL" id="MBN7824652.1"/>
    </source>
</evidence>
<evidence type="ECO:0000313" key="2">
    <source>
        <dbReference type="Proteomes" id="UP000664654"/>
    </source>
</evidence>
<dbReference type="Proteomes" id="UP000664654">
    <property type="component" value="Unassembled WGS sequence"/>
</dbReference>
<keyword evidence="2" id="KW-1185">Reference proteome</keyword>